<evidence type="ECO:0000313" key="3">
    <source>
        <dbReference type="EMBL" id="KAK1697726.1"/>
    </source>
</evidence>
<evidence type="ECO:0000313" key="4">
    <source>
        <dbReference type="Proteomes" id="UP001231189"/>
    </source>
</evidence>
<dbReference type="InterPro" id="IPR032675">
    <property type="entry name" value="LRR_dom_sf"/>
</dbReference>
<feature type="compositionally biased region" description="Pro residues" evidence="1">
    <location>
        <begin position="1"/>
        <end position="10"/>
    </location>
</feature>
<dbReference type="InterPro" id="IPR036047">
    <property type="entry name" value="F-box-like_dom_sf"/>
</dbReference>
<feature type="region of interest" description="Disordered" evidence="1">
    <location>
        <begin position="1"/>
        <end position="21"/>
    </location>
</feature>
<dbReference type="EMBL" id="JAUUTY010000001">
    <property type="protein sequence ID" value="KAK1697726.1"/>
    <property type="molecule type" value="Genomic_DNA"/>
</dbReference>
<sequence length="354" mass="41417">MPLLSPPPPPARRDGSSRRLSRIRRRRSRRRNWAALPLDALLHVFHKLDHVDLMFGGASRACRSWRSAAREPELWRRIDLRGHSLLFRETISLNRMARFAIWLSSGQCMEFAGDYDYVDEDLILFLGNQAPLLKSLRLTESSVKSGAFTDAIKKWPLLEELELHHYYGGCVAGIIKHVATTCPQLKHFKCNKGARYPRYPPDNSEALAIAMLHELRSLQLYGGNFDNKGLTIILDNCPHLEFFDLRGCYNVHIDSSLRARVKTKKLYHYAYNDFARNFEPGGHRYYGYCTCFNCLDERDCEFLYTEGYLYSEGYDSEDSDHSCCFSRDEETDFEEHERRFDKGTCRRRRRYLRI</sequence>
<protein>
    <recommendedName>
        <fullName evidence="2">F-box domain-containing protein</fullName>
    </recommendedName>
</protein>
<accession>A0AAD8X5T3</accession>
<reference evidence="3" key="1">
    <citation type="submission" date="2023-07" db="EMBL/GenBank/DDBJ databases">
        <title>A chromosome-level genome assembly of Lolium multiflorum.</title>
        <authorList>
            <person name="Chen Y."/>
            <person name="Copetti D."/>
            <person name="Kolliker R."/>
            <person name="Studer B."/>
        </authorList>
    </citation>
    <scope>NUCLEOTIDE SEQUENCE</scope>
    <source>
        <strain evidence="3">02402/16</strain>
        <tissue evidence="3">Leaf</tissue>
    </source>
</reference>
<evidence type="ECO:0000256" key="1">
    <source>
        <dbReference type="SAM" id="MobiDB-lite"/>
    </source>
</evidence>
<gene>
    <name evidence="3" type="ORF">QYE76_014423</name>
</gene>
<proteinExistence type="predicted"/>
<dbReference type="Proteomes" id="UP001231189">
    <property type="component" value="Unassembled WGS sequence"/>
</dbReference>
<dbReference type="Pfam" id="PF12937">
    <property type="entry name" value="F-box-like"/>
    <property type="match status" value="1"/>
</dbReference>
<dbReference type="SUPFAM" id="SSF52047">
    <property type="entry name" value="RNI-like"/>
    <property type="match status" value="1"/>
</dbReference>
<organism evidence="3 4">
    <name type="scientific">Lolium multiflorum</name>
    <name type="common">Italian ryegrass</name>
    <name type="synonym">Lolium perenne subsp. multiflorum</name>
    <dbReference type="NCBI Taxonomy" id="4521"/>
    <lineage>
        <taxon>Eukaryota</taxon>
        <taxon>Viridiplantae</taxon>
        <taxon>Streptophyta</taxon>
        <taxon>Embryophyta</taxon>
        <taxon>Tracheophyta</taxon>
        <taxon>Spermatophyta</taxon>
        <taxon>Magnoliopsida</taxon>
        <taxon>Liliopsida</taxon>
        <taxon>Poales</taxon>
        <taxon>Poaceae</taxon>
        <taxon>BOP clade</taxon>
        <taxon>Pooideae</taxon>
        <taxon>Poodae</taxon>
        <taxon>Poeae</taxon>
        <taxon>Poeae Chloroplast Group 2 (Poeae type)</taxon>
        <taxon>Loliodinae</taxon>
        <taxon>Loliinae</taxon>
        <taxon>Lolium</taxon>
    </lineage>
</organism>
<evidence type="ECO:0000259" key="2">
    <source>
        <dbReference type="PROSITE" id="PS50181"/>
    </source>
</evidence>
<comment type="caution">
    <text evidence="3">The sequence shown here is derived from an EMBL/GenBank/DDBJ whole genome shotgun (WGS) entry which is preliminary data.</text>
</comment>
<dbReference type="PROSITE" id="PS50181">
    <property type="entry name" value="FBOX"/>
    <property type="match status" value="1"/>
</dbReference>
<dbReference type="AlphaFoldDB" id="A0AAD8X5T3"/>
<keyword evidence="4" id="KW-1185">Reference proteome</keyword>
<dbReference type="PANTHER" id="PTHR38926:SF49">
    <property type="entry name" value="F-BOX DOMAIN-CONTAINING PROTEIN"/>
    <property type="match status" value="1"/>
</dbReference>
<feature type="domain" description="F-box" evidence="2">
    <location>
        <begin position="30"/>
        <end position="78"/>
    </location>
</feature>
<dbReference type="SUPFAM" id="SSF81383">
    <property type="entry name" value="F-box domain"/>
    <property type="match status" value="1"/>
</dbReference>
<dbReference type="PANTHER" id="PTHR38926">
    <property type="entry name" value="F-BOX DOMAIN CONTAINING PROTEIN, EXPRESSED"/>
    <property type="match status" value="1"/>
</dbReference>
<dbReference type="Gene3D" id="3.80.10.10">
    <property type="entry name" value="Ribonuclease Inhibitor"/>
    <property type="match status" value="1"/>
</dbReference>
<dbReference type="InterPro" id="IPR001810">
    <property type="entry name" value="F-box_dom"/>
</dbReference>
<name>A0AAD8X5T3_LOLMU</name>